<dbReference type="PROSITE" id="PS51192">
    <property type="entry name" value="HELICASE_ATP_BIND_1"/>
    <property type="match status" value="1"/>
</dbReference>
<dbReference type="SUPFAM" id="SSF52540">
    <property type="entry name" value="P-loop containing nucleoside triphosphate hydrolases"/>
    <property type="match status" value="2"/>
</dbReference>
<reference evidence="12" key="1">
    <citation type="submission" date="2020-08" db="EMBL/GenBank/DDBJ databases">
        <title>Genome Sequencing and Pan-Genome Analysis of Migratory bird Vibrio Strains, Inner Mongolia.</title>
        <authorList>
            <person name="Zheng L."/>
        </authorList>
    </citation>
    <scope>NUCLEOTIDE SEQUENCE</scope>
    <source>
        <strain evidence="12">M13F</strain>
    </source>
</reference>
<feature type="domain" description="DEAD-box RNA helicase Q" evidence="11">
    <location>
        <begin position="1"/>
        <end position="29"/>
    </location>
</feature>
<dbReference type="CDD" id="cd18787">
    <property type="entry name" value="SF2_C_DEAD"/>
    <property type="match status" value="1"/>
</dbReference>
<dbReference type="Proteomes" id="UP000615796">
    <property type="component" value="Unassembled WGS sequence"/>
</dbReference>
<dbReference type="CDD" id="cd00268">
    <property type="entry name" value="DEADc"/>
    <property type="match status" value="1"/>
</dbReference>
<dbReference type="InterPro" id="IPR044742">
    <property type="entry name" value="DEAD/DEAH_RhlB"/>
</dbReference>
<keyword evidence="1 7" id="KW-0547">Nucleotide-binding</keyword>
<dbReference type="InterPro" id="IPR027417">
    <property type="entry name" value="P-loop_NTPase"/>
</dbReference>
<dbReference type="PANTHER" id="PTHR47959">
    <property type="entry name" value="ATP-DEPENDENT RNA HELICASE RHLE-RELATED"/>
    <property type="match status" value="1"/>
</dbReference>
<dbReference type="EMBL" id="JACRUP010000001">
    <property type="protein sequence ID" value="MBC5849706.1"/>
    <property type="molecule type" value="Genomic_DNA"/>
</dbReference>
<organism evidence="12 13">
    <name type="scientific">Vibrio metschnikovii</name>
    <dbReference type="NCBI Taxonomy" id="28172"/>
    <lineage>
        <taxon>Bacteria</taxon>
        <taxon>Pseudomonadati</taxon>
        <taxon>Pseudomonadota</taxon>
        <taxon>Gammaproteobacteria</taxon>
        <taxon>Vibrionales</taxon>
        <taxon>Vibrionaceae</taxon>
        <taxon>Vibrio</taxon>
    </lineage>
</organism>
<feature type="domain" description="Helicase ATP-binding" evidence="9">
    <location>
        <begin position="32"/>
        <end position="207"/>
    </location>
</feature>
<sequence length="428" mass="47909">MSFLSQGFAPELVKALTECGYEKLTPIQQQAIPEARKGHDIFATAQTGTGKTAAFSLPVIQRLLDSGKKPSPHTARALILAPTRELAAQIAQNIKDYVKYTSLSVTAVYGGNKMSSQVRQLESGVDILVATPGRLEEHLSEGNVSLANLEFLVFDEADRILDMGFINPVRKIMLEVETSPQIMMFSATTSAQLNQLAGDILRKPKRINADRANTTASTVAHVVYPVDQERKTELLSELIGRKNWQQVLVFVNYKETANQVVKELKLDGIKAVICHGDKGQSARRRALDEFKEGKARVMVATDVAARGLDIVDLPHVINYDMPFLAEDYVHRIGRTGRAGKQGHAVSFVSREEELTLIQVENLIQQRIRRVEQPGYEPKKRDAYLEKLHTKAAFKDRQGRRNNPNEDKPDQASAERRLSMMNRLKNRNK</sequence>
<evidence type="ECO:0000259" key="11">
    <source>
        <dbReference type="PROSITE" id="PS51195"/>
    </source>
</evidence>
<evidence type="ECO:0000256" key="3">
    <source>
        <dbReference type="ARBA" id="ARBA00022806"/>
    </source>
</evidence>
<evidence type="ECO:0000313" key="12">
    <source>
        <dbReference type="EMBL" id="MBC5849706.1"/>
    </source>
</evidence>
<keyword evidence="3 7" id="KW-0347">Helicase</keyword>
<dbReference type="InterPro" id="IPR011545">
    <property type="entry name" value="DEAD/DEAH_box_helicase_dom"/>
</dbReference>
<proteinExistence type="inferred from homology"/>
<evidence type="ECO:0000256" key="6">
    <source>
        <dbReference type="PROSITE-ProRule" id="PRU00552"/>
    </source>
</evidence>
<dbReference type="InterPro" id="IPR000629">
    <property type="entry name" value="RNA-helicase_DEAD-box_CS"/>
</dbReference>
<dbReference type="InterPro" id="IPR050079">
    <property type="entry name" value="DEAD_box_RNA_helicase"/>
</dbReference>
<evidence type="ECO:0000259" key="10">
    <source>
        <dbReference type="PROSITE" id="PS51194"/>
    </source>
</evidence>
<feature type="region of interest" description="Disordered" evidence="8">
    <location>
        <begin position="390"/>
        <end position="428"/>
    </location>
</feature>
<gene>
    <name evidence="12" type="ORF">H8Q88_01865</name>
</gene>
<evidence type="ECO:0000256" key="1">
    <source>
        <dbReference type="ARBA" id="ARBA00022741"/>
    </source>
</evidence>
<dbReference type="PROSITE" id="PS51195">
    <property type="entry name" value="Q_MOTIF"/>
    <property type="match status" value="1"/>
</dbReference>
<evidence type="ECO:0000313" key="13">
    <source>
        <dbReference type="Proteomes" id="UP000615796"/>
    </source>
</evidence>
<evidence type="ECO:0000256" key="8">
    <source>
        <dbReference type="SAM" id="MobiDB-lite"/>
    </source>
</evidence>
<dbReference type="GO" id="GO:0016787">
    <property type="term" value="F:hydrolase activity"/>
    <property type="evidence" value="ECO:0007669"/>
    <property type="project" value="UniProtKB-KW"/>
</dbReference>
<protein>
    <submittedName>
        <fullName evidence="12">DEAD/DEAH box helicase</fullName>
    </submittedName>
</protein>
<dbReference type="SMART" id="SM00487">
    <property type="entry name" value="DEXDc"/>
    <property type="match status" value="1"/>
</dbReference>
<dbReference type="Pfam" id="PF00271">
    <property type="entry name" value="Helicase_C"/>
    <property type="match status" value="1"/>
</dbReference>
<keyword evidence="2 7" id="KW-0378">Hydrolase</keyword>
<dbReference type="SMART" id="SM00490">
    <property type="entry name" value="HELICc"/>
    <property type="match status" value="1"/>
</dbReference>
<dbReference type="GO" id="GO:0005524">
    <property type="term" value="F:ATP binding"/>
    <property type="evidence" value="ECO:0007669"/>
    <property type="project" value="UniProtKB-KW"/>
</dbReference>
<evidence type="ECO:0000256" key="7">
    <source>
        <dbReference type="RuleBase" id="RU000492"/>
    </source>
</evidence>
<feature type="compositionally biased region" description="Basic and acidic residues" evidence="8">
    <location>
        <begin position="390"/>
        <end position="417"/>
    </location>
</feature>
<comment type="caution">
    <text evidence="12">The sequence shown here is derived from an EMBL/GenBank/DDBJ whole genome shotgun (WGS) entry which is preliminary data.</text>
</comment>
<dbReference type="GO" id="GO:0003724">
    <property type="term" value="F:RNA helicase activity"/>
    <property type="evidence" value="ECO:0007669"/>
    <property type="project" value="InterPro"/>
</dbReference>
<accession>A0A9X0R6H0</accession>
<dbReference type="InterPro" id="IPR014014">
    <property type="entry name" value="RNA_helicase_DEAD_Q_motif"/>
</dbReference>
<keyword evidence="13" id="KW-1185">Reference proteome</keyword>
<keyword evidence="4 7" id="KW-0067">ATP-binding</keyword>
<dbReference type="InterPro" id="IPR014001">
    <property type="entry name" value="Helicase_ATP-bd"/>
</dbReference>
<dbReference type="AlphaFoldDB" id="A0A9X0R6H0"/>
<dbReference type="Gene3D" id="3.40.50.300">
    <property type="entry name" value="P-loop containing nucleotide triphosphate hydrolases"/>
    <property type="match status" value="2"/>
</dbReference>
<evidence type="ECO:0000256" key="4">
    <source>
        <dbReference type="ARBA" id="ARBA00022840"/>
    </source>
</evidence>
<dbReference type="PANTHER" id="PTHR47959:SF13">
    <property type="entry name" value="ATP-DEPENDENT RNA HELICASE RHLE"/>
    <property type="match status" value="1"/>
</dbReference>
<dbReference type="GO" id="GO:0003676">
    <property type="term" value="F:nucleic acid binding"/>
    <property type="evidence" value="ECO:0007669"/>
    <property type="project" value="InterPro"/>
</dbReference>
<comment type="similarity">
    <text evidence="5 7">Belongs to the DEAD box helicase family.</text>
</comment>
<evidence type="ECO:0000259" key="9">
    <source>
        <dbReference type="PROSITE" id="PS51192"/>
    </source>
</evidence>
<dbReference type="RefSeq" id="WP_187025140.1">
    <property type="nucleotide sequence ID" value="NZ_CAWQCL010000034.1"/>
</dbReference>
<name>A0A9X0R6H0_VIBME</name>
<dbReference type="GO" id="GO:0005829">
    <property type="term" value="C:cytosol"/>
    <property type="evidence" value="ECO:0007669"/>
    <property type="project" value="TreeGrafter"/>
</dbReference>
<evidence type="ECO:0000256" key="5">
    <source>
        <dbReference type="ARBA" id="ARBA00038437"/>
    </source>
</evidence>
<feature type="domain" description="Helicase C-terminal" evidence="10">
    <location>
        <begin position="230"/>
        <end position="383"/>
    </location>
</feature>
<dbReference type="PROSITE" id="PS51194">
    <property type="entry name" value="HELICASE_CTER"/>
    <property type="match status" value="1"/>
</dbReference>
<dbReference type="Pfam" id="PF00270">
    <property type="entry name" value="DEAD"/>
    <property type="match status" value="1"/>
</dbReference>
<dbReference type="PROSITE" id="PS00039">
    <property type="entry name" value="DEAD_ATP_HELICASE"/>
    <property type="match status" value="1"/>
</dbReference>
<feature type="short sequence motif" description="Q motif" evidence="6">
    <location>
        <begin position="1"/>
        <end position="29"/>
    </location>
</feature>
<evidence type="ECO:0000256" key="2">
    <source>
        <dbReference type="ARBA" id="ARBA00022801"/>
    </source>
</evidence>
<dbReference type="InterPro" id="IPR001650">
    <property type="entry name" value="Helicase_C-like"/>
</dbReference>